<evidence type="ECO:0000256" key="3">
    <source>
        <dbReference type="ARBA" id="ARBA00023043"/>
    </source>
</evidence>
<dbReference type="InterPro" id="IPR036770">
    <property type="entry name" value="Ankyrin_rpt-contain_sf"/>
</dbReference>
<dbReference type="Gene3D" id="1.25.40.20">
    <property type="entry name" value="Ankyrin repeat-containing domain"/>
    <property type="match status" value="1"/>
</dbReference>
<dbReference type="GO" id="GO:0005634">
    <property type="term" value="C:nucleus"/>
    <property type="evidence" value="ECO:0007669"/>
    <property type="project" value="TreeGrafter"/>
</dbReference>
<feature type="compositionally biased region" description="Basic and acidic residues" evidence="7">
    <location>
        <begin position="158"/>
        <end position="167"/>
    </location>
</feature>
<feature type="repeat" description="ANK" evidence="6">
    <location>
        <begin position="342"/>
        <end position="362"/>
    </location>
</feature>
<feature type="region of interest" description="Disordered" evidence="7">
    <location>
        <begin position="158"/>
        <end position="201"/>
    </location>
</feature>
<dbReference type="SUPFAM" id="SSF48403">
    <property type="entry name" value="Ankyrin repeat"/>
    <property type="match status" value="1"/>
</dbReference>
<name>A0A7K6I5R3_9PASS</name>
<evidence type="ECO:0000313" key="9">
    <source>
        <dbReference type="EMBL" id="NWV82968.1"/>
    </source>
</evidence>
<proteinExistence type="predicted"/>
<dbReference type="GO" id="GO:0070974">
    <property type="term" value="F:POU domain binding"/>
    <property type="evidence" value="ECO:0007669"/>
    <property type="project" value="InterPro"/>
</dbReference>
<dbReference type="InterPro" id="IPR002110">
    <property type="entry name" value="Ankyrin_rpt"/>
</dbReference>
<keyword evidence="4" id="KW-0010">Activator</keyword>
<dbReference type="PANTHER" id="PTHR24124:SF8">
    <property type="entry name" value="OCA DOMAIN-CONTAINING PROTEIN"/>
    <property type="match status" value="1"/>
</dbReference>
<evidence type="ECO:0000256" key="7">
    <source>
        <dbReference type="SAM" id="MobiDB-lite"/>
    </source>
</evidence>
<protein>
    <submittedName>
        <fullName evidence="9">IKBZ inhibitor</fullName>
    </submittedName>
</protein>
<keyword evidence="5" id="KW-0804">Transcription</keyword>
<dbReference type="GO" id="GO:0010468">
    <property type="term" value="P:regulation of gene expression"/>
    <property type="evidence" value="ECO:0007669"/>
    <property type="project" value="TreeGrafter"/>
</dbReference>
<evidence type="ECO:0000256" key="2">
    <source>
        <dbReference type="ARBA" id="ARBA00023015"/>
    </source>
</evidence>
<dbReference type="PROSITE" id="PS50297">
    <property type="entry name" value="ANK_REP_REGION"/>
    <property type="match status" value="2"/>
</dbReference>
<dbReference type="InterPro" id="IPR047571">
    <property type="entry name" value="OCA"/>
</dbReference>
<keyword evidence="10" id="KW-1185">Reference proteome</keyword>
<keyword evidence="1" id="KW-0677">Repeat</keyword>
<dbReference type="EMBL" id="VZRN01005001">
    <property type="protein sequence ID" value="NWV82968.1"/>
    <property type="molecule type" value="Genomic_DNA"/>
</dbReference>
<evidence type="ECO:0000256" key="6">
    <source>
        <dbReference type="PROSITE-ProRule" id="PRU00023"/>
    </source>
</evidence>
<dbReference type="PROSITE" id="PS52003">
    <property type="entry name" value="OCA"/>
    <property type="match status" value="1"/>
</dbReference>
<comment type="caution">
    <text evidence="9">The sequence shown here is derived from an EMBL/GenBank/DDBJ whole genome shotgun (WGS) entry which is preliminary data.</text>
</comment>
<dbReference type="AlphaFoldDB" id="A0A7K6I5R3"/>
<keyword evidence="3 6" id="KW-0040">ANK repeat</keyword>
<feature type="repeat" description="ANK" evidence="6">
    <location>
        <begin position="309"/>
        <end position="341"/>
    </location>
</feature>
<evidence type="ECO:0000313" key="10">
    <source>
        <dbReference type="Proteomes" id="UP000521322"/>
    </source>
</evidence>
<feature type="non-terminal residue" evidence="9">
    <location>
        <position position="1"/>
    </location>
</feature>
<dbReference type="PANTHER" id="PTHR24124">
    <property type="entry name" value="ANKYRIN REPEAT FAMILY A"/>
    <property type="match status" value="1"/>
</dbReference>
<accession>A0A7K6I5R3</accession>
<evidence type="ECO:0000259" key="8">
    <source>
        <dbReference type="PROSITE" id="PS52003"/>
    </source>
</evidence>
<dbReference type="GO" id="GO:0003677">
    <property type="term" value="F:DNA binding"/>
    <property type="evidence" value="ECO:0007669"/>
    <property type="project" value="InterPro"/>
</dbReference>
<feature type="domain" description="OCA" evidence="8">
    <location>
        <begin position="10"/>
        <end position="32"/>
    </location>
</feature>
<sequence length="429" mass="47180">DSELSSDPPQKRYMGVRVKMPVRELLRKIRLSKGLDPAHSKVRAPLGTLHVCFPPPSSALPAFLLLFQSKQSAGQSPKGLEDLDILVEVLQEDLNRSQLREEPLPAVPDGFWQGFPTDLQSSRWQTGGCKGLQGGQHGPAELLADSCFKDFHPIPRGEAEPSFRGEQESTQGCSPPGMFSRTGEKGSSWWMQDPSSQKEFPRISPAPARFSPGEMLLAAPGGSPHPEGHAEPTPISFPRQDLSALSFFQFQLRREESLLRNVPAEKLLAPDGNGNRLLHKAVAQGRRALTFALAQRFASLNKIDEKDAEKRTALHLAAEKNQHLMVSDLISLGANVNEQDSSGKTPLHLCAENGYLRVLEVLKSCKDSGVRVEVDLPDHYGLTPLHCAALAHTVLVTESQRTATDTDAGRFLRLRKNQILEGIHCLLQM</sequence>
<gene>
    <name evidence="9" type="primary">Nfkbiz_1</name>
    <name evidence="9" type="ORF">DASBRO_R09984</name>
</gene>
<dbReference type="SMART" id="SM00248">
    <property type="entry name" value="ANK"/>
    <property type="match status" value="4"/>
</dbReference>
<reference evidence="9 10" key="1">
    <citation type="submission" date="2019-09" db="EMBL/GenBank/DDBJ databases">
        <title>Bird 10,000 Genomes (B10K) Project - Family phase.</title>
        <authorList>
            <person name="Zhang G."/>
        </authorList>
    </citation>
    <scope>NUCLEOTIDE SEQUENCE [LARGE SCALE GENOMIC DNA]</scope>
    <source>
        <strain evidence="9">B10K-DU-029-49</strain>
        <tissue evidence="9">Liver</tissue>
    </source>
</reference>
<dbReference type="Proteomes" id="UP000521322">
    <property type="component" value="Unassembled WGS sequence"/>
</dbReference>
<dbReference type="Pfam" id="PF12796">
    <property type="entry name" value="Ank_2"/>
    <property type="match status" value="1"/>
</dbReference>
<evidence type="ECO:0000256" key="1">
    <source>
        <dbReference type="ARBA" id="ARBA00022737"/>
    </source>
</evidence>
<evidence type="ECO:0000256" key="5">
    <source>
        <dbReference type="ARBA" id="ARBA00023163"/>
    </source>
</evidence>
<feature type="compositionally biased region" description="Polar residues" evidence="7">
    <location>
        <begin position="189"/>
        <end position="198"/>
    </location>
</feature>
<keyword evidence="2" id="KW-0805">Transcription regulation</keyword>
<dbReference type="PROSITE" id="PS50088">
    <property type="entry name" value="ANK_REPEAT"/>
    <property type="match status" value="2"/>
</dbReference>
<evidence type="ECO:0000256" key="4">
    <source>
        <dbReference type="ARBA" id="ARBA00023159"/>
    </source>
</evidence>
<organism evidence="9 10">
    <name type="scientific">Dasyornis broadbenti</name>
    <name type="common">rufous bristle-bird</name>
    <dbReference type="NCBI Taxonomy" id="243059"/>
    <lineage>
        <taxon>Eukaryota</taxon>
        <taxon>Metazoa</taxon>
        <taxon>Chordata</taxon>
        <taxon>Craniata</taxon>
        <taxon>Vertebrata</taxon>
        <taxon>Euteleostomi</taxon>
        <taxon>Archelosauria</taxon>
        <taxon>Archosauria</taxon>
        <taxon>Dinosauria</taxon>
        <taxon>Saurischia</taxon>
        <taxon>Theropoda</taxon>
        <taxon>Coelurosauria</taxon>
        <taxon>Aves</taxon>
        <taxon>Neognathae</taxon>
        <taxon>Neoaves</taxon>
        <taxon>Telluraves</taxon>
        <taxon>Australaves</taxon>
        <taxon>Passeriformes</taxon>
        <taxon>Meliphagoidea</taxon>
        <taxon>Dasyornithidae</taxon>
        <taxon>Dasyornis</taxon>
    </lineage>
</organism>
<feature type="non-terminal residue" evidence="9">
    <location>
        <position position="429"/>
    </location>
</feature>